<feature type="domain" description="CBS" evidence="3">
    <location>
        <begin position="72"/>
        <end position="128"/>
    </location>
</feature>
<reference evidence="4 5" key="2">
    <citation type="submission" date="2018-06" db="EMBL/GenBank/DDBJ databases">
        <authorList>
            <person name="Zhirakovskaya E."/>
        </authorList>
    </citation>
    <scope>NUCLEOTIDE SEQUENCE [LARGE SCALE GENOMIC DNA]</scope>
    <source>
        <strain evidence="4 5">FBKL4.011</strain>
    </source>
</reference>
<reference evidence="4 5" key="1">
    <citation type="submission" date="2018-06" db="EMBL/GenBank/DDBJ databases">
        <title>Thermoflavimicrobium daqus sp. nov., a thermophilic microbe isolated from Moutai-flavour Daqu.</title>
        <authorList>
            <person name="Wang X."/>
            <person name="Zhou H."/>
        </authorList>
    </citation>
    <scope>NUCLEOTIDE SEQUENCE [LARGE SCALE GENOMIC DNA]</scope>
    <source>
        <strain evidence="4 5">FBKL4.011</strain>
    </source>
</reference>
<keyword evidence="1 2" id="KW-0129">CBS domain</keyword>
<evidence type="ECO:0000313" key="5">
    <source>
        <dbReference type="Proteomes" id="UP000251213"/>
    </source>
</evidence>
<dbReference type="Proteomes" id="UP000251213">
    <property type="component" value="Unassembled WGS sequence"/>
</dbReference>
<evidence type="ECO:0000313" key="4">
    <source>
        <dbReference type="EMBL" id="RAL25680.1"/>
    </source>
</evidence>
<proteinExistence type="predicted"/>
<accession>A0A364K668</accession>
<dbReference type="Gene3D" id="3.10.580.10">
    <property type="entry name" value="CBS-domain"/>
    <property type="match status" value="1"/>
</dbReference>
<evidence type="ECO:0000259" key="3">
    <source>
        <dbReference type="PROSITE" id="PS51371"/>
    </source>
</evidence>
<dbReference type="Pfam" id="PF00571">
    <property type="entry name" value="CBS"/>
    <property type="match status" value="2"/>
</dbReference>
<dbReference type="PANTHER" id="PTHR43080">
    <property type="entry name" value="CBS DOMAIN-CONTAINING PROTEIN CBSX3, MITOCHONDRIAL"/>
    <property type="match status" value="1"/>
</dbReference>
<dbReference type="InterPro" id="IPR051257">
    <property type="entry name" value="Diverse_CBS-Domain"/>
</dbReference>
<sequence>MDKVRHIMSKNVVSVGPNDNIYEVACLMRDHNVGMLPVVENNQLYGVITDRDIVLRGVAEKKPNSSTVKDIMSSRLVHGHPEMSIDEAARVMSEAQVRRLPVVENNQLIGVVSIGDMAVREPYADAASTAMQEISETHNPHVSSDLQH</sequence>
<dbReference type="SUPFAM" id="SSF54631">
    <property type="entry name" value="CBS-domain pair"/>
    <property type="match status" value="1"/>
</dbReference>
<dbReference type="CDD" id="cd04622">
    <property type="entry name" value="CBS_pair_HRP1_like"/>
    <property type="match status" value="1"/>
</dbReference>
<dbReference type="EMBL" id="QJKK01000003">
    <property type="protein sequence ID" value="RAL25680.1"/>
    <property type="molecule type" value="Genomic_DNA"/>
</dbReference>
<dbReference type="AlphaFoldDB" id="A0A364K668"/>
<dbReference type="PROSITE" id="PS51371">
    <property type="entry name" value="CBS"/>
    <property type="match status" value="2"/>
</dbReference>
<name>A0A364K668_9BACL</name>
<feature type="domain" description="CBS" evidence="3">
    <location>
        <begin position="8"/>
        <end position="66"/>
    </location>
</feature>
<protein>
    <submittedName>
        <fullName evidence="4">CBS domain-containing protein</fullName>
    </submittedName>
</protein>
<evidence type="ECO:0000256" key="2">
    <source>
        <dbReference type="PROSITE-ProRule" id="PRU00703"/>
    </source>
</evidence>
<organism evidence="4 5">
    <name type="scientific">Thermoflavimicrobium daqui</name>
    <dbReference type="NCBI Taxonomy" id="2137476"/>
    <lineage>
        <taxon>Bacteria</taxon>
        <taxon>Bacillati</taxon>
        <taxon>Bacillota</taxon>
        <taxon>Bacilli</taxon>
        <taxon>Bacillales</taxon>
        <taxon>Thermoactinomycetaceae</taxon>
        <taxon>Thermoflavimicrobium</taxon>
    </lineage>
</organism>
<dbReference type="InterPro" id="IPR046342">
    <property type="entry name" value="CBS_dom_sf"/>
</dbReference>
<dbReference type="RefSeq" id="WP_113658294.1">
    <property type="nucleotide sequence ID" value="NZ_KZ845665.1"/>
</dbReference>
<comment type="caution">
    <text evidence="4">The sequence shown here is derived from an EMBL/GenBank/DDBJ whole genome shotgun (WGS) entry which is preliminary data.</text>
</comment>
<dbReference type="SMART" id="SM00116">
    <property type="entry name" value="CBS"/>
    <property type="match status" value="2"/>
</dbReference>
<dbReference type="InterPro" id="IPR000644">
    <property type="entry name" value="CBS_dom"/>
</dbReference>
<gene>
    <name evidence="4" type="ORF">DL897_06270</name>
</gene>
<keyword evidence="5" id="KW-1185">Reference proteome</keyword>
<dbReference type="OrthoDB" id="9802114at2"/>
<dbReference type="PANTHER" id="PTHR43080:SF2">
    <property type="entry name" value="CBS DOMAIN-CONTAINING PROTEIN"/>
    <property type="match status" value="1"/>
</dbReference>
<evidence type="ECO:0000256" key="1">
    <source>
        <dbReference type="ARBA" id="ARBA00023122"/>
    </source>
</evidence>